<keyword evidence="2" id="KW-1133">Transmembrane helix</keyword>
<dbReference type="Gene3D" id="1.10.287.1490">
    <property type="match status" value="1"/>
</dbReference>
<keyword evidence="2" id="KW-0472">Membrane</keyword>
<keyword evidence="4" id="KW-1185">Reference proteome</keyword>
<feature type="transmembrane region" description="Helical" evidence="2">
    <location>
        <begin position="12"/>
        <end position="32"/>
    </location>
</feature>
<protein>
    <recommendedName>
        <fullName evidence="5">Chromosome partitioning protein ParA</fullName>
    </recommendedName>
</protein>
<evidence type="ECO:0000313" key="4">
    <source>
        <dbReference type="Proteomes" id="UP001202180"/>
    </source>
</evidence>
<comment type="caution">
    <text evidence="3">The sequence shown here is derived from an EMBL/GenBank/DDBJ whole genome shotgun (WGS) entry which is preliminary data.</text>
</comment>
<name>A0ABT0HLA9_9BACT</name>
<keyword evidence="1" id="KW-0175">Coiled coil</keyword>
<organism evidence="3 4">
    <name type="scientific">Spirosoma liriopis</name>
    <dbReference type="NCBI Taxonomy" id="2937440"/>
    <lineage>
        <taxon>Bacteria</taxon>
        <taxon>Pseudomonadati</taxon>
        <taxon>Bacteroidota</taxon>
        <taxon>Cytophagia</taxon>
        <taxon>Cytophagales</taxon>
        <taxon>Cytophagaceae</taxon>
        <taxon>Spirosoma</taxon>
    </lineage>
</organism>
<accession>A0ABT0HLA9</accession>
<dbReference type="SUPFAM" id="SSF90257">
    <property type="entry name" value="Myosin rod fragments"/>
    <property type="match status" value="1"/>
</dbReference>
<dbReference type="EMBL" id="JALPRF010000002">
    <property type="protein sequence ID" value="MCK8492943.1"/>
    <property type="molecule type" value="Genomic_DNA"/>
</dbReference>
<evidence type="ECO:0000256" key="2">
    <source>
        <dbReference type="SAM" id="Phobius"/>
    </source>
</evidence>
<evidence type="ECO:0008006" key="5">
    <source>
        <dbReference type="Google" id="ProtNLM"/>
    </source>
</evidence>
<evidence type="ECO:0000256" key="1">
    <source>
        <dbReference type="SAM" id="Coils"/>
    </source>
</evidence>
<keyword evidence="2" id="KW-0812">Transmembrane</keyword>
<gene>
    <name evidence="3" type="ORF">M0L20_13835</name>
</gene>
<dbReference type="RefSeq" id="WP_248477541.1">
    <property type="nucleotide sequence ID" value="NZ_JALPRF010000002.1"/>
</dbReference>
<reference evidence="3 4" key="1">
    <citation type="submission" date="2022-04" db="EMBL/GenBank/DDBJ databases">
        <title>Spirosoma sp. strain RP8 genome sequencing and assembly.</title>
        <authorList>
            <person name="Jung Y."/>
        </authorList>
    </citation>
    <scope>NUCLEOTIDE SEQUENCE [LARGE SCALE GENOMIC DNA]</scope>
    <source>
        <strain evidence="3 4">RP8</strain>
    </source>
</reference>
<dbReference type="Proteomes" id="UP001202180">
    <property type="component" value="Unassembled WGS sequence"/>
</dbReference>
<proteinExistence type="predicted"/>
<sequence length="308" mass="34646">MATETTEQQTKLTTSLVTALMLFLLATGAYYWTKSWRLTKLNDFNELRADSLLSVKLRLEGDIRSMESQLETATDNSASLDNHITDLHHVVNKRTAEIGRYRQQSSRQGRTIRQLNDQLTTLTTNRDSLENQLEAMRDKIGWLSNSNQLLLSQNKDLQKKVENLTTSLSTKVPISTITGDAFLVEATKSNHKQTAKAKKVHDLTVSLDIPAELQIAGTHDLFLSLTDSQHNAMMAPLRSTTVVLSDVNEVIPVHATQTVNFSRNPQRISFTLTPNGPIKPGKYRASVFTKDAYLGSVEFLFRDSFLFF</sequence>
<evidence type="ECO:0000313" key="3">
    <source>
        <dbReference type="EMBL" id="MCK8492943.1"/>
    </source>
</evidence>
<feature type="coiled-coil region" evidence="1">
    <location>
        <begin position="112"/>
        <end position="167"/>
    </location>
</feature>